<organism evidence="13 14">
    <name type="scientific">Parasphingorhabdus cellanae</name>
    <dbReference type="NCBI Taxonomy" id="2806553"/>
    <lineage>
        <taxon>Bacteria</taxon>
        <taxon>Pseudomonadati</taxon>
        <taxon>Pseudomonadota</taxon>
        <taxon>Alphaproteobacteria</taxon>
        <taxon>Sphingomonadales</taxon>
        <taxon>Sphingomonadaceae</taxon>
        <taxon>Parasphingorhabdus</taxon>
    </lineage>
</organism>
<sequence>MFLRHLYLQLCAIFVTSLLVFAAIAYFIVDVSGHDRYEDLLFQKTSSLTELLLPEAGADLAQQKKAVDDISSALNFDITLWSADNQLIAATGKPTELNPSDIGSVQWNDNAAGKRFMKMLADGRSIVVDVNQADIPSDTFGIGFSLLVLAGLISLAVYPFIRRVTRRLERLQRGVERIGSGNLNARVLVEGSDEVAGVARSFNKAAEQIEKLVTSQRLLLANASHELRTPLARIRMGIEMLQKKDNPERRVAMQDDIKEVDALIDELILISRIDTGLATQKFENVHLMAIAAEECARYQNCSVSGDAAEINGDPRLIQHLMRNLLDNAVVHGLAPVEVIIHANKSAVELAVMDAGEGISEGERQNVLQPFYRGKNKQNVPGSGLGLPLVQKIAHAHGGTIMIDNATISTVRVLFPNPHIATEGEFDHVS</sequence>
<dbReference type="CDD" id="cd06225">
    <property type="entry name" value="HAMP"/>
    <property type="match status" value="1"/>
</dbReference>
<evidence type="ECO:0000313" key="14">
    <source>
        <dbReference type="Proteomes" id="UP000663923"/>
    </source>
</evidence>
<dbReference type="Gene3D" id="1.10.8.500">
    <property type="entry name" value="HAMP domain in histidine kinase"/>
    <property type="match status" value="1"/>
</dbReference>
<dbReference type="PANTHER" id="PTHR44936:SF10">
    <property type="entry name" value="SENSOR PROTEIN RSTB"/>
    <property type="match status" value="1"/>
</dbReference>
<dbReference type="InterPro" id="IPR003661">
    <property type="entry name" value="HisK_dim/P_dom"/>
</dbReference>
<dbReference type="SUPFAM" id="SSF55874">
    <property type="entry name" value="ATPase domain of HSP90 chaperone/DNA topoisomerase II/histidine kinase"/>
    <property type="match status" value="1"/>
</dbReference>
<evidence type="ECO:0000256" key="7">
    <source>
        <dbReference type="ARBA" id="ARBA00022741"/>
    </source>
</evidence>
<keyword evidence="4" id="KW-1003">Cell membrane</keyword>
<dbReference type="PRINTS" id="PR00344">
    <property type="entry name" value="BCTRLSENSOR"/>
</dbReference>
<keyword evidence="10" id="KW-1133">Transmembrane helix</keyword>
<keyword evidence="8 13" id="KW-0418">Kinase</keyword>
<accession>A0ABX7T6W0</accession>
<dbReference type="RefSeq" id="WP_207989732.1">
    <property type="nucleotide sequence ID" value="NZ_CP071794.1"/>
</dbReference>
<evidence type="ECO:0000256" key="3">
    <source>
        <dbReference type="ARBA" id="ARBA00012438"/>
    </source>
</evidence>
<keyword evidence="9" id="KW-0067">ATP-binding</keyword>
<dbReference type="Gene3D" id="3.30.565.10">
    <property type="entry name" value="Histidine kinase-like ATPase, C-terminal domain"/>
    <property type="match status" value="1"/>
</dbReference>
<gene>
    <name evidence="13" type="ORF">J4G78_07365</name>
</gene>
<evidence type="ECO:0000256" key="9">
    <source>
        <dbReference type="ARBA" id="ARBA00022840"/>
    </source>
</evidence>
<protein>
    <recommendedName>
        <fullName evidence="3">histidine kinase</fullName>
        <ecNumber evidence="3">2.7.13.3</ecNumber>
    </recommendedName>
</protein>
<dbReference type="SMART" id="SM00304">
    <property type="entry name" value="HAMP"/>
    <property type="match status" value="1"/>
</dbReference>
<keyword evidence="10" id="KW-0812">Transmembrane</keyword>
<feature type="domain" description="Histidine kinase" evidence="11">
    <location>
        <begin position="222"/>
        <end position="418"/>
    </location>
</feature>
<dbReference type="InterPro" id="IPR004358">
    <property type="entry name" value="Sig_transdc_His_kin-like_C"/>
</dbReference>
<dbReference type="PROSITE" id="PS50109">
    <property type="entry name" value="HIS_KIN"/>
    <property type="match status" value="1"/>
</dbReference>
<evidence type="ECO:0000256" key="6">
    <source>
        <dbReference type="ARBA" id="ARBA00022679"/>
    </source>
</evidence>
<dbReference type="EC" id="2.7.13.3" evidence="3"/>
<dbReference type="InterPro" id="IPR050980">
    <property type="entry name" value="2C_sensor_his_kinase"/>
</dbReference>
<dbReference type="InterPro" id="IPR003594">
    <property type="entry name" value="HATPase_dom"/>
</dbReference>
<proteinExistence type="predicted"/>
<feature type="transmembrane region" description="Helical" evidence="10">
    <location>
        <begin position="7"/>
        <end position="29"/>
    </location>
</feature>
<dbReference type="Proteomes" id="UP000663923">
    <property type="component" value="Chromosome"/>
</dbReference>
<dbReference type="InterPro" id="IPR036097">
    <property type="entry name" value="HisK_dim/P_sf"/>
</dbReference>
<dbReference type="InterPro" id="IPR003660">
    <property type="entry name" value="HAMP_dom"/>
</dbReference>
<dbReference type="GO" id="GO:0016301">
    <property type="term" value="F:kinase activity"/>
    <property type="evidence" value="ECO:0007669"/>
    <property type="project" value="UniProtKB-KW"/>
</dbReference>
<evidence type="ECO:0000259" key="11">
    <source>
        <dbReference type="PROSITE" id="PS50109"/>
    </source>
</evidence>
<dbReference type="PANTHER" id="PTHR44936">
    <property type="entry name" value="SENSOR PROTEIN CREC"/>
    <property type="match status" value="1"/>
</dbReference>
<evidence type="ECO:0000256" key="10">
    <source>
        <dbReference type="SAM" id="Phobius"/>
    </source>
</evidence>
<dbReference type="Pfam" id="PF02518">
    <property type="entry name" value="HATPase_c"/>
    <property type="match status" value="1"/>
</dbReference>
<dbReference type="SMART" id="SM00387">
    <property type="entry name" value="HATPase_c"/>
    <property type="match status" value="1"/>
</dbReference>
<dbReference type="Pfam" id="PF00672">
    <property type="entry name" value="HAMP"/>
    <property type="match status" value="1"/>
</dbReference>
<evidence type="ECO:0000256" key="4">
    <source>
        <dbReference type="ARBA" id="ARBA00022475"/>
    </source>
</evidence>
<evidence type="ECO:0000313" key="13">
    <source>
        <dbReference type="EMBL" id="QTD57340.1"/>
    </source>
</evidence>
<evidence type="ECO:0000256" key="5">
    <source>
        <dbReference type="ARBA" id="ARBA00022553"/>
    </source>
</evidence>
<evidence type="ECO:0000256" key="1">
    <source>
        <dbReference type="ARBA" id="ARBA00000085"/>
    </source>
</evidence>
<feature type="domain" description="HAMP" evidence="12">
    <location>
        <begin position="162"/>
        <end position="214"/>
    </location>
</feature>
<comment type="subcellular location">
    <subcellularLocation>
        <location evidence="2">Cell membrane</location>
        <topology evidence="2">Multi-pass membrane protein</topology>
    </subcellularLocation>
</comment>
<dbReference type="Pfam" id="PF00512">
    <property type="entry name" value="HisKA"/>
    <property type="match status" value="1"/>
</dbReference>
<feature type="transmembrane region" description="Helical" evidence="10">
    <location>
        <begin position="140"/>
        <end position="161"/>
    </location>
</feature>
<keyword evidence="5" id="KW-0597">Phosphoprotein</keyword>
<keyword evidence="6" id="KW-0808">Transferase</keyword>
<dbReference type="EMBL" id="CP071794">
    <property type="protein sequence ID" value="QTD57340.1"/>
    <property type="molecule type" value="Genomic_DNA"/>
</dbReference>
<dbReference type="InterPro" id="IPR005467">
    <property type="entry name" value="His_kinase_dom"/>
</dbReference>
<dbReference type="CDD" id="cd00075">
    <property type="entry name" value="HATPase"/>
    <property type="match status" value="1"/>
</dbReference>
<dbReference type="SUPFAM" id="SSF47384">
    <property type="entry name" value="Homodimeric domain of signal transducing histidine kinase"/>
    <property type="match status" value="1"/>
</dbReference>
<dbReference type="SUPFAM" id="SSF158472">
    <property type="entry name" value="HAMP domain-like"/>
    <property type="match status" value="1"/>
</dbReference>
<dbReference type="PROSITE" id="PS50885">
    <property type="entry name" value="HAMP"/>
    <property type="match status" value="1"/>
</dbReference>
<dbReference type="InterPro" id="IPR036890">
    <property type="entry name" value="HATPase_C_sf"/>
</dbReference>
<dbReference type="Gene3D" id="1.10.287.130">
    <property type="match status" value="1"/>
</dbReference>
<name>A0ABX7T6W0_9SPHN</name>
<dbReference type="CDD" id="cd00082">
    <property type="entry name" value="HisKA"/>
    <property type="match status" value="1"/>
</dbReference>
<evidence type="ECO:0000259" key="12">
    <source>
        <dbReference type="PROSITE" id="PS50885"/>
    </source>
</evidence>
<reference evidence="13 14" key="1">
    <citation type="submission" date="2021-03" db="EMBL/GenBank/DDBJ databases">
        <title>Complete genome of Parasphingorhabdus_sp.JHSY0214.</title>
        <authorList>
            <person name="Yoo J.H."/>
            <person name="Bae J.W."/>
        </authorList>
    </citation>
    <scope>NUCLEOTIDE SEQUENCE [LARGE SCALE GENOMIC DNA]</scope>
    <source>
        <strain evidence="13 14">JHSY0214</strain>
    </source>
</reference>
<dbReference type="SMART" id="SM00388">
    <property type="entry name" value="HisKA"/>
    <property type="match status" value="1"/>
</dbReference>
<evidence type="ECO:0000256" key="2">
    <source>
        <dbReference type="ARBA" id="ARBA00004651"/>
    </source>
</evidence>
<comment type="catalytic activity">
    <reaction evidence="1">
        <text>ATP + protein L-histidine = ADP + protein N-phospho-L-histidine.</text>
        <dbReference type="EC" id="2.7.13.3"/>
    </reaction>
</comment>
<keyword evidence="10" id="KW-0472">Membrane</keyword>
<keyword evidence="7" id="KW-0547">Nucleotide-binding</keyword>
<keyword evidence="14" id="KW-1185">Reference proteome</keyword>
<evidence type="ECO:0000256" key="8">
    <source>
        <dbReference type="ARBA" id="ARBA00022777"/>
    </source>
</evidence>